<evidence type="ECO:0000313" key="1">
    <source>
        <dbReference type="EMBL" id="TFV37970.1"/>
    </source>
</evidence>
<dbReference type="AlphaFoldDB" id="A0A4Y9L316"/>
<proteinExistence type="predicted"/>
<dbReference type="RefSeq" id="WP_135179187.1">
    <property type="nucleotide sequence ID" value="NZ_SPQT01000044.1"/>
</dbReference>
<dbReference type="OrthoDB" id="8252733at2"/>
<gene>
    <name evidence="1" type="ORF">E4K65_42555</name>
</gene>
<name>A0A4Y9L316_9BRAD</name>
<sequence>MTLWNKLTRREQRIVIKLFGGGSTQGDSLIETANLMQLGLVTENGLTSAGLEVFVAAFKAQRDARQRESLA</sequence>
<comment type="caution">
    <text evidence="1">The sequence shown here is derived from an EMBL/GenBank/DDBJ whole genome shotgun (WGS) entry which is preliminary data.</text>
</comment>
<evidence type="ECO:0000313" key="2">
    <source>
        <dbReference type="Proteomes" id="UP000297966"/>
    </source>
</evidence>
<dbReference type="EMBL" id="SPQT01000044">
    <property type="protein sequence ID" value="TFV37970.1"/>
    <property type="molecule type" value="Genomic_DNA"/>
</dbReference>
<reference evidence="1 2" key="1">
    <citation type="submission" date="2019-03" db="EMBL/GenBank/DDBJ databases">
        <title>Bradyrhizobium diversity isolated from nodules of Chamaecrista fasciculata.</title>
        <authorList>
            <person name="Klepa M.S."/>
            <person name="Urquiaga M.O."/>
            <person name="Hungria M."/>
            <person name="Delamuta J.R."/>
        </authorList>
    </citation>
    <scope>NUCLEOTIDE SEQUENCE [LARGE SCALE GENOMIC DNA]</scope>
    <source>
        <strain evidence="1 2">CNPSo 3448</strain>
    </source>
</reference>
<dbReference type="Proteomes" id="UP000297966">
    <property type="component" value="Unassembled WGS sequence"/>
</dbReference>
<keyword evidence="2" id="KW-1185">Reference proteome</keyword>
<organism evidence="1 2">
    <name type="scientific">Bradyrhizobium niftali</name>
    <dbReference type="NCBI Taxonomy" id="2560055"/>
    <lineage>
        <taxon>Bacteria</taxon>
        <taxon>Pseudomonadati</taxon>
        <taxon>Pseudomonadota</taxon>
        <taxon>Alphaproteobacteria</taxon>
        <taxon>Hyphomicrobiales</taxon>
        <taxon>Nitrobacteraceae</taxon>
        <taxon>Bradyrhizobium</taxon>
    </lineage>
</organism>
<accession>A0A4Y9L316</accession>
<protein>
    <submittedName>
        <fullName evidence="1">Uncharacterized protein</fullName>
    </submittedName>
</protein>